<dbReference type="PANTHER" id="PTHR33453">
    <property type="match status" value="1"/>
</dbReference>
<evidence type="ECO:0000256" key="10">
    <source>
        <dbReference type="SAM" id="MobiDB-lite"/>
    </source>
</evidence>
<evidence type="ECO:0000313" key="12">
    <source>
        <dbReference type="Proteomes" id="UP000077755"/>
    </source>
</evidence>
<dbReference type="Gramene" id="KZM81455">
    <property type="protein sequence ID" value="KZM81455"/>
    <property type="gene ID" value="DCAR_029068"/>
</dbReference>
<evidence type="ECO:0000256" key="3">
    <source>
        <dbReference type="ARBA" id="ARBA00012001"/>
    </source>
</evidence>
<evidence type="ECO:0000256" key="5">
    <source>
        <dbReference type="ARBA" id="ARBA00022801"/>
    </source>
</evidence>
<dbReference type="Gene3D" id="3.40.420.10">
    <property type="entry name" value="Ricin (A subunit), domain 1"/>
    <property type="match status" value="1"/>
</dbReference>
<organism evidence="11 12">
    <name type="scientific">Daucus carota subsp. sativus</name>
    <name type="common">Carrot</name>
    <dbReference type="NCBI Taxonomy" id="79200"/>
    <lineage>
        <taxon>Eukaryota</taxon>
        <taxon>Viridiplantae</taxon>
        <taxon>Streptophyta</taxon>
        <taxon>Embryophyta</taxon>
        <taxon>Tracheophyta</taxon>
        <taxon>Spermatophyta</taxon>
        <taxon>Magnoliopsida</taxon>
        <taxon>eudicotyledons</taxon>
        <taxon>Gunneridae</taxon>
        <taxon>Pentapetalae</taxon>
        <taxon>asterids</taxon>
        <taxon>campanulids</taxon>
        <taxon>Apiales</taxon>
        <taxon>Apiaceae</taxon>
        <taxon>Apioideae</taxon>
        <taxon>Scandiceae</taxon>
        <taxon>Daucinae</taxon>
        <taxon>Daucus</taxon>
        <taxon>Daucus sect. Daucus</taxon>
    </lineage>
</organism>
<evidence type="ECO:0000256" key="6">
    <source>
        <dbReference type="ARBA" id="ARBA00022821"/>
    </source>
</evidence>
<comment type="similarity">
    <text evidence="2">Belongs to the ribosome-inactivating protein family. Type 1 RIP subfamily.</text>
</comment>
<feature type="region of interest" description="Disordered" evidence="10">
    <location>
        <begin position="162"/>
        <end position="188"/>
    </location>
</feature>
<gene>
    <name evidence="11" type="ORF">DCAR_0933407</name>
</gene>
<reference evidence="11" key="1">
    <citation type="journal article" date="2016" name="Nat. Genet.">
        <title>A high-quality carrot genome assembly provides new insights into carotenoid accumulation and asterid genome evolution.</title>
        <authorList>
            <person name="Iorizzo M."/>
            <person name="Ellison S."/>
            <person name="Senalik D."/>
            <person name="Zeng P."/>
            <person name="Satapoomin P."/>
            <person name="Huang J."/>
            <person name="Bowman M."/>
            <person name="Iovene M."/>
            <person name="Sanseverino W."/>
            <person name="Cavagnaro P."/>
            <person name="Yildiz M."/>
            <person name="Macko-Podgorni A."/>
            <person name="Moranska E."/>
            <person name="Grzebelus E."/>
            <person name="Grzebelus D."/>
            <person name="Ashrafi H."/>
            <person name="Zheng Z."/>
            <person name="Cheng S."/>
            <person name="Spooner D."/>
            <person name="Van Deynze A."/>
            <person name="Simon P."/>
        </authorList>
    </citation>
    <scope>NUCLEOTIDE SEQUENCE</scope>
    <source>
        <tissue evidence="11">Leaf</tissue>
    </source>
</reference>
<evidence type="ECO:0000256" key="2">
    <source>
        <dbReference type="ARBA" id="ARBA00008544"/>
    </source>
</evidence>
<protein>
    <recommendedName>
        <fullName evidence="3">rRNA N-glycosylase</fullName>
        <ecNumber evidence="3">3.2.2.22</ecNumber>
    </recommendedName>
    <alternativeName>
        <fullName evidence="8">rRNA N-glycosidase</fullName>
    </alternativeName>
</protein>
<dbReference type="GO" id="GO:0030598">
    <property type="term" value="F:rRNA N-glycosylase activity"/>
    <property type="evidence" value="ECO:0007669"/>
    <property type="project" value="UniProtKB-EC"/>
</dbReference>
<dbReference type="GO" id="GO:0090729">
    <property type="term" value="F:toxin activity"/>
    <property type="evidence" value="ECO:0007669"/>
    <property type="project" value="UniProtKB-KW"/>
</dbReference>
<evidence type="ECO:0000256" key="8">
    <source>
        <dbReference type="ARBA" id="ARBA00030788"/>
    </source>
</evidence>
<dbReference type="InterPro" id="IPR001574">
    <property type="entry name" value="Ribosome_inactivat_prot"/>
</dbReference>
<dbReference type="GO" id="GO:0017148">
    <property type="term" value="P:negative regulation of translation"/>
    <property type="evidence" value="ECO:0007669"/>
    <property type="project" value="UniProtKB-KW"/>
</dbReference>
<reference evidence="11" key="2">
    <citation type="submission" date="2022-03" db="EMBL/GenBank/DDBJ databases">
        <title>Draft title - Genomic analysis of global carrot germplasm unveils the trajectory of domestication and the origin of high carotenoid orange carrot.</title>
        <authorList>
            <person name="Iorizzo M."/>
            <person name="Ellison S."/>
            <person name="Senalik D."/>
            <person name="Macko-Podgorni A."/>
            <person name="Grzebelus D."/>
            <person name="Bostan H."/>
            <person name="Rolling W."/>
            <person name="Curaba J."/>
            <person name="Simon P."/>
        </authorList>
    </citation>
    <scope>NUCLEOTIDE SEQUENCE</scope>
    <source>
        <tissue evidence="11">Leaf</tissue>
    </source>
</reference>
<proteinExistence type="inferred from homology"/>
<evidence type="ECO:0000256" key="7">
    <source>
        <dbReference type="ARBA" id="ARBA00023193"/>
    </source>
</evidence>
<name>A0A175YDB5_DAUCS</name>
<keyword evidence="4 9" id="KW-0800">Toxin</keyword>
<feature type="compositionally biased region" description="Basic residues" evidence="10">
    <location>
        <begin position="173"/>
        <end position="182"/>
    </location>
</feature>
<keyword evidence="6 9" id="KW-0611">Plant defense</keyword>
<dbReference type="PANTHER" id="PTHR33453:SF9">
    <property type="entry name" value="ALBUMIN B-32"/>
    <property type="match status" value="1"/>
</dbReference>
<evidence type="ECO:0000256" key="4">
    <source>
        <dbReference type="ARBA" id="ARBA00022656"/>
    </source>
</evidence>
<accession>A0A175YDB5</accession>
<dbReference type="InterPro" id="IPR036041">
    <property type="entry name" value="Ribosome-inact_prot_sf"/>
</dbReference>
<dbReference type="GO" id="GO:0006952">
    <property type="term" value="P:defense response"/>
    <property type="evidence" value="ECO:0007669"/>
    <property type="project" value="UniProtKB-KW"/>
</dbReference>
<dbReference type="InterPro" id="IPR016138">
    <property type="entry name" value="Ribosome_inactivat_prot_sub1"/>
</dbReference>
<dbReference type="SUPFAM" id="SSF56371">
    <property type="entry name" value="Ribosome inactivating proteins (RIP)"/>
    <property type="match status" value="1"/>
</dbReference>
<keyword evidence="12" id="KW-1185">Reference proteome</keyword>
<comment type="catalytic activity">
    <reaction evidence="1 9">
        <text>Endohydrolysis of the N-glycosidic bond at one specific adenosine on the 28S rRNA.</text>
        <dbReference type="EC" id="3.2.2.22"/>
    </reaction>
</comment>
<evidence type="ECO:0000313" key="11">
    <source>
        <dbReference type="EMBL" id="WOH13894.1"/>
    </source>
</evidence>
<feature type="compositionally biased region" description="Basic and acidic residues" evidence="10">
    <location>
        <begin position="162"/>
        <end position="172"/>
    </location>
</feature>
<dbReference type="EMBL" id="CP093351">
    <property type="protein sequence ID" value="WOH13894.1"/>
    <property type="molecule type" value="Genomic_DNA"/>
</dbReference>
<evidence type="ECO:0000256" key="1">
    <source>
        <dbReference type="ARBA" id="ARBA00000237"/>
    </source>
</evidence>
<dbReference type="Pfam" id="PF00161">
    <property type="entry name" value="RIP"/>
    <property type="match status" value="1"/>
</dbReference>
<dbReference type="AlphaFoldDB" id="A0A175YDB5"/>
<sequence>MDRNTNPDAAGSSGKDELRVHLDLNKLEGDAYGEFIKGIVNIYNPQEKRQRLCDTVGKHVPRETEIFKEMNDQIGLCFDGWNLPKLDDMDDNCGEDPRAQTPLEAEIPASEKFFQEEEAMLNPDDKAKIDDNADYWIILSGGCCKAAVQFVEEFLTPETKTGETNKDMLKRKEKEKKKRKREGKTEEELKKDLPEKIRLIKLLEKVIPQEDGSTGEIKKILTEELEEECGQLLETDKAAKLDRGIIDSYREVMMATDLYDFYEKLEKIRHVLENQMKALGIGASCRVQNEKIKEFELNRHALVRAFEHLTQYPFDEDDQKDFAKHITHLVVMICEATRFEPIAEHIKRSYTLELGSKLSDKNVALINMWSDISGVMVRGWSYKGERDFGLEDLMKAVTVSRAREWKGLGKEL</sequence>
<dbReference type="Proteomes" id="UP000077755">
    <property type="component" value="Chromosome 9"/>
</dbReference>
<dbReference type="EC" id="3.2.2.22" evidence="3"/>
<keyword evidence="5 9" id="KW-0378">Hydrolase</keyword>
<keyword evidence="7 9" id="KW-0652">Protein synthesis inhibitor</keyword>
<evidence type="ECO:0000256" key="9">
    <source>
        <dbReference type="RuleBase" id="RU004915"/>
    </source>
</evidence>